<protein>
    <submittedName>
        <fullName evidence="3">Uncharacterized protein</fullName>
    </submittedName>
</protein>
<dbReference type="EMBL" id="JBBNAE010000004">
    <property type="protein sequence ID" value="KAK9130411.1"/>
    <property type="molecule type" value="Genomic_DNA"/>
</dbReference>
<comment type="caution">
    <text evidence="3">The sequence shown here is derived from an EMBL/GenBank/DDBJ whole genome shotgun (WGS) entry which is preliminary data.</text>
</comment>
<evidence type="ECO:0000256" key="2">
    <source>
        <dbReference type="SAM" id="SignalP"/>
    </source>
</evidence>
<dbReference type="Proteomes" id="UP001417504">
    <property type="component" value="Unassembled WGS sequence"/>
</dbReference>
<evidence type="ECO:0000256" key="1">
    <source>
        <dbReference type="SAM" id="Phobius"/>
    </source>
</evidence>
<feature type="transmembrane region" description="Helical" evidence="1">
    <location>
        <begin position="85"/>
        <end position="105"/>
    </location>
</feature>
<feature type="signal peptide" evidence="2">
    <location>
        <begin position="1"/>
        <end position="21"/>
    </location>
</feature>
<proteinExistence type="predicted"/>
<accession>A0AAP0JCB8</accession>
<keyword evidence="2" id="KW-0732">Signal</keyword>
<reference evidence="3 4" key="1">
    <citation type="submission" date="2024-01" db="EMBL/GenBank/DDBJ databases">
        <title>Genome assemblies of Stephania.</title>
        <authorList>
            <person name="Yang L."/>
        </authorList>
    </citation>
    <scope>NUCLEOTIDE SEQUENCE [LARGE SCALE GENOMIC DNA]</scope>
    <source>
        <strain evidence="3">QJT</strain>
        <tissue evidence="3">Leaf</tissue>
    </source>
</reference>
<feature type="chain" id="PRO_5042860804" evidence="2">
    <location>
        <begin position="22"/>
        <end position="178"/>
    </location>
</feature>
<keyword evidence="1" id="KW-1133">Transmembrane helix</keyword>
<evidence type="ECO:0000313" key="3">
    <source>
        <dbReference type="EMBL" id="KAK9130411.1"/>
    </source>
</evidence>
<evidence type="ECO:0000313" key="4">
    <source>
        <dbReference type="Proteomes" id="UP001417504"/>
    </source>
</evidence>
<name>A0AAP0JCB8_9MAGN</name>
<dbReference type="AlphaFoldDB" id="A0AAP0JCB8"/>
<organism evidence="3 4">
    <name type="scientific">Stephania japonica</name>
    <dbReference type="NCBI Taxonomy" id="461633"/>
    <lineage>
        <taxon>Eukaryota</taxon>
        <taxon>Viridiplantae</taxon>
        <taxon>Streptophyta</taxon>
        <taxon>Embryophyta</taxon>
        <taxon>Tracheophyta</taxon>
        <taxon>Spermatophyta</taxon>
        <taxon>Magnoliopsida</taxon>
        <taxon>Ranunculales</taxon>
        <taxon>Menispermaceae</taxon>
        <taxon>Menispermoideae</taxon>
        <taxon>Cissampelideae</taxon>
        <taxon>Stephania</taxon>
    </lineage>
</organism>
<keyword evidence="1" id="KW-0812">Transmembrane</keyword>
<keyword evidence="4" id="KW-1185">Reference proteome</keyword>
<keyword evidence="1" id="KW-0472">Membrane</keyword>
<sequence length="178" mass="20466">MVLYIVTLWLFMSNPLKFGRAALIMSRIYLLKNPTFFIHHRLAESKLIKITDNLELLNLKQVKTISGHENCSIGCGYCSNIVVKWVLTALVFFAFLGLHVLIVFAEFCSRFLSTRNPVIVKLKWGMEYKSSPSISLKSSYFIENSSLYFIYHHLTIVHVAYRFSSVSGFLHEPAACQY</sequence>
<gene>
    <name evidence="3" type="ORF">Sjap_010898</name>
</gene>